<proteinExistence type="predicted"/>
<feature type="coiled-coil region" evidence="1">
    <location>
        <begin position="93"/>
        <end position="123"/>
    </location>
</feature>
<evidence type="ECO:0000313" key="3">
    <source>
        <dbReference type="WBParaSite" id="Minc3s01773g26195"/>
    </source>
</evidence>
<evidence type="ECO:0000256" key="1">
    <source>
        <dbReference type="SAM" id="Coils"/>
    </source>
</evidence>
<keyword evidence="1" id="KW-0175">Coiled coil</keyword>
<reference evidence="3" key="1">
    <citation type="submission" date="2022-11" db="UniProtKB">
        <authorList>
            <consortium name="WormBaseParasite"/>
        </authorList>
    </citation>
    <scope>IDENTIFICATION</scope>
</reference>
<keyword evidence="2" id="KW-1185">Reference proteome</keyword>
<dbReference type="Proteomes" id="UP000887563">
    <property type="component" value="Unplaced"/>
</dbReference>
<dbReference type="WBParaSite" id="Minc3s01773g26195">
    <property type="protein sequence ID" value="Minc3s01773g26195"/>
    <property type="gene ID" value="Minc3s01773g26195"/>
</dbReference>
<dbReference type="AlphaFoldDB" id="A0A914MHU2"/>
<name>A0A914MHU2_MELIC</name>
<protein>
    <submittedName>
        <fullName evidence="3">Uncharacterized protein</fullName>
    </submittedName>
</protein>
<accession>A0A914MHU2</accession>
<organism evidence="2 3">
    <name type="scientific">Meloidogyne incognita</name>
    <name type="common">Southern root-knot nematode worm</name>
    <name type="synonym">Oxyuris incognita</name>
    <dbReference type="NCBI Taxonomy" id="6306"/>
    <lineage>
        <taxon>Eukaryota</taxon>
        <taxon>Metazoa</taxon>
        <taxon>Ecdysozoa</taxon>
        <taxon>Nematoda</taxon>
        <taxon>Chromadorea</taxon>
        <taxon>Rhabditida</taxon>
        <taxon>Tylenchina</taxon>
        <taxon>Tylenchomorpha</taxon>
        <taxon>Tylenchoidea</taxon>
        <taxon>Meloidogynidae</taxon>
        <taxon>Meloidogyninae</taxon>
        <taxon>Meloidogyne</taxon>
        <taxon>Meloidogyne incognita group</taxon>
    </lineage>
</organism>
<sequence length="144" mass="16894">MQGFIRLDNVDKSLISSYLIPRTCFYALSGNLKEFEIKGKDDNDFLFKTWQEFVKGEEKTKTKNFKNFDELLGKMFDSDWLNNCMRGNGENDKKDEDKVIKCAKKIKEKLKEEEKNRELSTESRVGVNFRVGMGEFQISRHSQT</sequence>
<evidence type="ECO:0000313" key="2">
    <source>
        <dbReference type="Proteomes" id="UP000887563"/>
    </source>
</evidence>